<dbReference type="GO" id="GO:0008810">
    <property type="term" value="F:cellulase activity"/>
    <property type="evidence" value="ECO:0007669"/>
    <property type="project" value="UniProtKB-UniRule"/>
</dbReference>
<evidence type="ECO:0000313" key="9">
    <source>
        <dbReference type="EMBL" id="PGH17075.1"/>
    </source>
</evidence>
<dbReference type="GO" id="GO:0030248">
    <property type="term" value="F:cellulose binding"/>
    <property type="evidence" value="ECO:0007669"/>
    <property type="project" value="UniProtKB-UniRule"/>
</dbReference>
<comment type="domain">
    <text evidence="5">Has a modular structure: an endo-beta-1,4-glucanase catalytic module at the N-terminus, a linker rich in serines and threonines, and a C-terminal carbohydrate-binding module (CBM).</text>
</comment>
<gene>
    <name evidence="9" type="ORF">AJ80_04948</name>
</gene>
<accession>A0A2B7Y773</accession>
<sequence length="480" mass="52151">MAGWSKFSALLALAAVGTVHANSPVTNLFVDGVNQGDGVCVRMGNDVATAAPLKPKSKDIVCGANGNEAVASVCPANAGSILTTQFSNRPGSSLSGSFDLGKRGPCAVYMKKVNSAAESGNATPEGWFKIWEFTYDKYTDEWCTDRLIANDGYLSFKVPNDIVGGNYLLRTEVVGFDLKAAPVPEPDIYVNCVQILTHSTATAKPTTVSINEHLYDIDLARLQSLARDRQFPNQSTIMGPPVYQSRLSPRREGTAKPETPNVAARGVEGEEVQEPQSELARRSLPMAPRRSTGEQIWEARKAAFAVPRRRNENVANDELDNSSLLKRSVEIEADPPGKCEPGSPMPGRVCTGGSAMKRDEQDAPGLSERSAEVEADPPGKCEPGSPVPGRVCTRGILEKRRDPHSIYPFRRGQMLARDGAEAKFGIMTTEGWVDVNHDKHPHARDIGPREAQQGWCKYIPEVRTTLCSRSYERLAALATK</sequence>
<keyword evidence="5" id="KW-0624">Polysaccharide degradation</keyword>
<dbReference type="GO" id="GO:0005576">
    <property type="term" value="C:extracellular region"/>
    <property type="evidence" value="ECO:0007669"/>
    <property type="project" value="UniProtKB-SubCell"/>
</dbReference>
<evidence type="ECO:0000256" key="7">
    <source>
        <dbReference type="SAM" id="SignalP"/>
    </source>
</evidence>
<feature type="region of interest" description="Disordered" evidence="6">
    <location>
        <begin position="233"/>
        <end position="294"/>
    </location>
</feature>
<evidence type="ECO:0000256" key="4">
    <source>
        <dbReference type="ARBA" id="ARBA00023157"/>
    </source>
</evidence>
<name>A0A2B7Y773_POLH7</name>
<evidence type="ECO:0000256" key="6">
    <source>
        <dbReference type="SAM" id="MobiDB-lite"/>
    </source>
</evidence>
<comment type="subcellular location">
    <subcellularLocation>
        <location evidence="2 5">Secreted</location>
    </subcellularLocation>
</comment>
<keyword evidence="3 5" id="KW-0964">Secreted</keyword>
<feature type="region of interest" description="Disordered" evidence="6">
    <location>
        <begin position="333"/>
        <end position="388"/>
    </location>
</feature>
<keyword evidence="5" id="KW-0136">Cellulose degradation</keyword>
<dbReference type="OrthoDB" id="5985073at2759"/>
<dbReference type="CDD" id="cd21175">
    <property type="entry name" value="LPMO_AA9"/>
    <property type="match status" value="1"/>
</dbReference>
<keyword evidence="10" id="KW-1185">Reference proteome</keyword>
<evidence type="ECO:0000256" key="5">
    <source>
        <dbReference type="RuleBase" id="RU368122"/>
    </source>
</evidence>
<organism evidence="9 10">
    <name type="scientific">Polytolypa hystricis (strain UAMH7299)</name>
    <dbReference type="NCBI Taxonomy" id="1447883"/>
    <lineage>
        <taxon>Eukaryota</taxon>
        <taxon>Fungi</taxon>
        <taxon>Dikarya</taxon>
        <taxon>Ascomycota</taxon>
        <taxon>Pezizomycotina</taxon>
        <taxon>Eurotiomycetes</taxon>
        <taxon>Eurotiomycetidae</taxon>
        <taxon>Onygenales</taxon>
        <taxon>Onygenales incertae sedis</taxon>
        <taxon>Polytolypa</taxon>
    </lineage>
</organism>
<keyword evidence="7" id="KW-0732">Signal</keyword>
<evidence type="ECO:0000256" key="2">
    <source>
        <dbReference type="ARBA" id="ARBA00004613"/>
    </source>
</evidence>
<dbReference type="Gene3D" id="2.70.50.70">
    <property type="match status" value="1"/>
</dbReference>
<evidence type="ECO:0000256" key="3">
    <source>
        <dbReference type="ARBA" id="ARBA00022525"/>
    </source>
</evidence>
<dbReference type="Pfam" id="PF03443">
    <property type="entry name" value="AA9"/>
    <property type="match status" value="1"/>
</dbReference>
<dbReference type="STRING" id="1447883.A0A2B7Y773"/>
<dbReference type="InterPro" id="IPR005103">
    <property type="entry name" value="AA9_LPMO"/>
</dbReference>
<comment type="function">
    <text evidence="5">Lytic polysaccharide monooxygenase (LMPO) that depolymerizes crystalline and amorphous polysaccharides via the oxidation of scissile alpha- or beta-(1-4)-glycosidic bonds, yielding C1 and/or C4 oxidation products. Catalysis by LPMOs requires the reduction of the active-site copper from Cu(II) to Cu(I) by a reducing agent and H(2)O(2) or O(2) as a cosubstrate.</text>
</comment>
<comment type="catalytic activity">
    <reaction evidence="5">
        <text>[(1-&gt;4)-beta-D-glucosyl]n+m + reduced acceptor + O2 = 4-dehydro-beta-D-glucosyl-[(1-&gt;4)-beta-D-glucosyl]n-1 + [(1-&gt;4)-beta-D-glucosyl]m + acceptor + H2O.</text>
        <dbReference type="EC" id="1.14.99.56"/>
    </reaction>
</comment>
<proteinExistence type="predicted"/>
<comment type="caution">
    <text evidence="9">The sequence shown here is derived from an EMBL/GenBank/DDBJ whole genome shotgun (WGS) entry which is preliminary data.</text>
</comment>
<dbReference type="Proteomes" id="UP000224634">
    <property type="component" value="Unassembled WGS sequence"/>
</dbReference>
<keyword evidence="5" id="KW-0119">Carbohydrate metabolism</keyword>
<evidence type="ECO:0000259" key="8">
    <source>
        <dbReference type="Pfam" id="PF03443"/>
    </source>
</evidence>
<dbReference type="AlphaFoldDB" id="A0A2B7Y773"/>
<feature type="signal peptide" evidence="7">
    <location>
        <begin position="1"/>
        <end position="21"/>
    </location>
</feature>
<feature type="domain" description="Auxiliary Activity family 9 catalytic" evidence="8">
    <location>
        <begin position="25"/>
        <end position="213"/>
    </location>
</feature>
<dbReference type="GO" id="GO:0030245">
    <property type="term" value="P:cellulose catabolic process"/>
    <property type="evidence" value="ECO:0007669"/>
    <property type="project" value="UniProtKB-UniRule"/>
</dbReference>
<evidence type="ECO:0000313" key="10">
    <source>
        <dbReference type="Proteomes" id="UP000224634"/>
    </source>
</evidence>
<keyword evidence="4 5" id="KW-1015">Disulfide bond</keyword>
<comment type="cofactor">
    <cofactor evidence="1">
        <name>Cu(2+)</name>
        <dbReference type="ChEBI" id="CHEBI:29036"/>
    </cofactor>
</comment>
<dbReference type="PANTHER" id="PTHR33353">
    <property type="entry name" value="PUTATIVE (AFU_ORTHOLOGUE AFUA_1G12560)-RELATED"/>
    <property type="match status" value="1"/>
</dbReference>
<evidence type="ECO:0000256" key="1">
    <source>
        <dbReference type="ARBA" id="ARBA00001973"/>
    </source>
</evidence>
<dbReference type="PANTHER" id="PTHR33353:SF32">
    <property type="entry name" value="ENDO-BETA-1,4-GLUCANASE D"/>
    <property type="match status" value="1"/>
</dbReference>
<feature type="chain" id="PRO_5012112090" description="AA9 family lytic polysaccharide monooxygenase" evidence="7">
    <location>
        <begin position="22"/>
        <end position="480"/>
    </location>
</feature>
<reference evidence="9 10" key="1">
    <citation type="submission" date="2017-10" db="EMBL/GenBank/DDBJ databases">
        <title>Comparative genomics in systemic dimorphic fungi from Ajellomycetaceae.</title>
        <authorList>
            <person name="Munoz J.F."/>
            <person name="Mcewen J.G."/>
            <person name="Clay O.K."/>
            <person name="Cuomo C.A."/>
        </authorList>
    </citation>
    <scope>NUCLEOTIDE SEQUENCE [LARGE SCALE GENOMIC DNA]</scope>
    <source>
        <strain evidence="9 10">UAMH7299</strain>
    </source>
</reference>
<dbReference type="EC" id="1.14.99.56" evidence="5"/>
<protein>
    <recommendedName>
        <fullName evidence="5">AA9 family lytic polysaccharide monooxygenase</fullName>
        <ecNumber evidence="5">1.14.99.56</ecNumber>
    </recommendedName>
    <alternativeName>
        <fullName evidence="5">Endo-beta-1,4-glucanase</fullName>
    </alternativeName>
    <alternativeName>
        <fullName evidence="5">Glycosyl hydrolase 61 family protein</fullName>
    </alternativeName>
</protein>
<dbReference type="EMBL" id="PDNA01000068">
    <property type="protein sequence ID" value="PGH17075.1"/>
    <property type="molecule type" value="Genomic_DNA"/>
</dbReference>
<dbReference type="InterPro" id="IPR049892">
    <property type="entry name" value="AA9"/>
</dbReference>